<evidence type="ECO:0000256" key="1">
    <source>
        <dbReference type="SAM" id="Phobius"/>
    </source>
</evidence>
<name>A0AAD6ATH9_9TELE</name>
<evidence type="ECO:0000313" key="2">
    <source>
        <dbReference type="EMBL" id="KAJ4929905.1"/>
    </source>
</evidence>
<keyword evidence="1" id="KW-0472">Membrane</keyword>
<dbReference type="EMBL" id="JAPTMU010000016">
    <property type="protein sequence ID" value="KAJ4929905.1"/>
    <property type="molecule type" value="Genomic_DNA"/>
</dbReference>
<feature type="transmembrane region" description="Helical" evidence="1">
    <location>
        <begin position="17"/>
        <end position="34"/>
    </location>
</feature>
<sequence length="68" mass="7819">HKHDPPPPPPMHQVQNVSWKALPIIALIVDSYWYRGRASKQIKHKTQHRGEIIHPLLSSTGLNNNQLK</sequence>
<keyword evidence="1" id="KW-1133">Transmembrane helix</keyword>
<feature type="non-terminal residue" evidence="2">
    <location>
        <position position="1"/>
    </location>
</feature>
<keyword evidence="1" id="KW-0812">Transmembrane</keyword>
<gene>
    <name evidence="2" type="ORF">JOQ06_018925</name>
</gene>
<protein>
    <submittedName>
        <fullName evidence="2">Uncharacterized protein</fullName>
    </submittedName>
</protein>
<organism evidence="2 3">
    <name type="scientific">Pogonophryne albipinna</name>
    <dbReference type="NCBI Taxonomy" id="1090488"/>
    <lineage>
        <taxon>Eukaryota</taxon>
        <taxon>Metazoa</taxon>
        <taxon>Chordata</taxon>
        <taxon>Craniata</taxon>
        <taxon>Vertebrata</taxon>
        <taxon>Euteleostomi</taxon>
        <taxon>Actinopterygii</taxon>
        <taxon>Neopterygii</taxon>
        <taxon>Teleostei</taxon>
        <taxon>Neoteleostei</taxon>
        <taxon>Acanthomorphata</taxon>
        <taxon>Eupercaria</taxon>
        <taxon>Perciformes</taxon>
        <taxon>Notothenioidei</taxon>
        <taxon>Pogonophryne</taxon>
    </lineage>
</organism>
<reference evidence="2" key="1">
    <citation type="submission" date="2022-11" db="EMBL/GenBank/DDBJ databases">
        <title>Chromosome-level genome of Pogonophryne albipinna.</title>
        <authorList>
            <person name="Jo E."/>
        </authorList>
    </citation>
    <scope>NUCLEOTIDE SEQUENCE</scope>
    <source>
        <strain evidence="2">SGF0006</strain>
        <tissue evidence="2">Muscle</tissue>
    </source>
</reference>
<keyword evidence="3" id="KW-1185">Reference proteome</keyword>
<dbReference type="AlphaFoldDB" id="A0AAD6ATH9"/>
<dbReference type="Proteomes" id="UP001219934">
    <property type="component" value="Unassembled WGS sequence"/>
</dbReference>
<feature type="non-terminal residue" evidence="2">
    <location>
        <position position="68"/>
    </location>
</feature>
<proteinExistence type="predicted"/>
<evidence type="ECO:0000313" key="3">
    <source>
        <dbReference type="Proteomes" id="UP001219934"/>
    </source>
</evidence>
<accession>A0AAD6ATH9</accession>
<comment type="caution">
    <text evidence="2">The sequence shown here is derived from an EMBL/GenBank/DDBJ whole genome shotgun (WGS) entry which is preliminary data.</text>
</comment>